<feature type="compositionally biased region" description="Polar residues" evidence="1">
    <location>
        <begin position="97"/>
        <end position="106"/>
    </location>
</feature>
<name>A0A061B621_RHOTO</name>
<sequence>MLSLKAVHDSRRTRTVALPPSARLHYNLSRTPVVGTSIGSSARLNGAVILAGGTATMGRARPQRNTATTPVVGQGKVKDSEDSTHAGRIAQDKQRELTTAQATASNEDALGATKAAEEDFQPATADPPTHDAFETANSPPPPPPPPRTLRRADSHDFEIVPLAPTLAETVLLPLPSPALDEDEWEILAAHDDTNCS</sequence>
<dbReference type="EMBL" id="LK052945">
    <property type="protein sequence ID" value="CDR45278.1"/>
    <property type="molecule type" value="Genomic_DNA"/>
</dbReference>
<proteinExistence type="predicted"/>
<reference evidence="2" key="1">
    <citation type="journal article" date="2014" name="Genome Announc.">
        <title>Draft genome sequence of Rhodosporidium toruloides CECT1137, an oleaginous yeast of biotechnological interest.</title>
        <authorList>
            <person name="Morin N."/>
            <person name="Calcas X."/>
            <person name="Devillers H."/>
            <person name="Durrens P."/>
            <person name="Sherman D.J."/>
            <person name="Nicaud J.-M."/>
            <person name="Neuveglise C."/>
        </authorList>
    </citation>
    <scope>NUCLEOTIDE SEQUENCE</scope>
    <source>
        <strain evidence="2">CECT1137</strain>
    </source>
</reference>
<dbReference type="AlphaFoldDB" id="A0A061B621"/>
<organism evidence="2">
    <name type="scientific">Rhodotorula toruloides</name>
    <name type="common">Yeast</name>
    <name type="synonym">Rhodosporidium toruloides</name>
    <dbReference type="NCBI Taxonomy" id="5286"/>
    <lineage>
        <taxon>Eukaryota</taxon>
        <taxon>Fungi</taxon>
        <taxon>Dikarya</taxon>
        <taxon>Basidiomycota</taxon>
        <taxon>Pucciniomycotina</taxon>
        <taxon>Microbotryomycetes</taxon>
        <taxon>Sporidiobolales</taxon>
        <taxon>Sporidiobolaceae</taxon>
        <taxon>Rhodotorula</taxon>
    </lineage>
</organism>
<gene>
    <name evidence="2" type="ORF">RHTO0S_10e07470g</name>
</gene>
<feature type="compositionally biased region" description="Basic and acidic residues" evidence="1">
    <location>
        <begin position="76"/>
        <end position="96"/>
    </location>
</feature>
<accession>A0A061B621</accession>
<evidence type="ECO:0000256" key="1">
    <source>
        <dbReference type="SAM" id="MobiDB-lite"/>
    </source>
</evidence>
<feature type="region of interest" description="Disordered" evidence="1">
    <location>
        <begin position="59"/>
        <end position="156"/>
    </location>
</feature>
<feature type="compositionally biased region" description="Pro residues" evidence="1">
    <location>
        <begin position="138"/>
        <end position="147"/>
    </location>
</feature>
<protein>
    <submittedName>
        <fullName evidence="2">RHTO0S10e07470g1_1</fullName>
    </submittedName>
</protein>
<dbReference type="OrthoDB" id="10343353at2759"/>
<evidence type="ECO:0000313" key="2">
    <source>
        <dbReference type="EMBL" id="CDR45278.1"/>
    </source>
</evidence>